<dbReference type="GO" id="GO:0045324">
    <property type="term" value="P:late endosome to vacuole transport"/>
    <property type="evidence" value="ECO:0007669"/>
    <property type="project" value="TreeGrafter"/>
</dbReference>
<dbReference type="InterPro" id="IPR007243">
    <property type="entry name" value="Atg6/Beclin"/>
</dbReference>
<evidence type="ECO:0000313" key="7">
    <source>
        <dbReference type="Proteomes" id="UP000324897"/>
    </source>
</evidence>
<organism evidence="6 7">
    <name type="scientific">Eragrostis curvula</name>
    <name type="common">weeping love grass</name>
    <dbReference type="NCBI Taxonomy" id="38414"/>
    <lineage>
        <taxon>Eukaryota</taxon>
        <taxon>Viridiplantae</taxon>
        <taxon>Streptophyta</taxon>
        <taxon>Embryophyta</taxon>
        <taxon>Tracheophyta</taxon>
        <taxon>Spermatophyta</taxon>
        <taxon>Magnoliopsida</taxon>
        <taxon>Liliopsida</taxon>
        <taxon>Poales</taxon>
        <taxon>Poaceae</taxon>
        <taxon>PACMAD clade</taxon>
        <taxon>Chloridoideae</taxon>
        <taxon>Eragrostideae</taxon>
        <taxon>Eragrostidinae</taxon>
        <taxon>Eragrostis</taxon>
    </lineage>
</organism>
<evidence type="ECO:0000256" key="3">
    <source>
        <dbReference type="SAM" id="MobiDB-lite"/>
    </source>
</evidence>
<dbReference type="GO" id="GO:0000407">
    <property type="term" value="C:phagophore assembly site"/>
    <property type="evidence" value="ECO:0007669"/>
    <property type="project" value="TreeGrafter"/>
</dbReference>
<feature type="domain" description="Atg6 BARA" evidence="4">
    <location>
        <begin position="329"/>
        <end position="414"/>
    </location>
</feature>
<evidence type="ECO:0000256" key="1">
    <source>
        <dbReference type="ARBA" id="ARBA00005965"/>
    </source>
</evidence>
<feature type="coiled-coil region" evidence="2">
    <location>
        <begin position="148"/>
        <end position="223"/>
    </location>
</feature>
<feature type="region of interest" description="Disordered" evidence="3">
    <location>
        <begin position="1"/>
        <end position="20"/>
    </location>
</feature>
<dbReference type="GO" id="GO:0034271">
    <property type="term" value="C:phosphatidylinositol 3-kinase complex, class III, type I"/>
    <property type="evidence" value="ECO:0007669"/>
    <property type="project" value="TreeGrafter"/>
</dbReference>
<proteinExistence type="inferred from homology"/>
<evidence type="ECO:0000259" key="4">
    <source>
        <dbReference type="Pfam" id="PF04111"/>
    </source>
</evidence>
<dbReference type="InterPro" id="IPR038274">
    <property type="entry name" value="Atg6/Beclin_C_sf"/>
</dbReference>
<dbReference type="PANTHER" id="PTHR12768">
    <property type="entry name" value="BECLIN 1"/>
    <property type="match status" value="1"/>
</dbReference>
<dbReference type="Proteomes" id="UP000324897">
    <property type="component" value="Unassembled WGS sequence"/>
</dbReference>
<name>A0A5J9VKB9_9POAL</name>
<dbReference type="InterPro" id="IPR041691">
    <property type="entry name" value="Atg6/beclin_CC"/>
</dbReference>
<dbReference type="Pfam" id="PF04111">
    <property type="entry name" value="APG6"/>
    <property type="match status" value="2"/>
</dbReference>
<dbReference type="Gramene" id="TVU35510">
    <property type="protein sequence ID" value="TVU35510"/>
    <property type="gene ID" value="EJB05_17406"/>
</dbReference>
<dbReference type="GO" id="GO:0030674">
    <property type="term" value="F:protein-macromolecule adaptor activity"/>
    <property type="evidence" value="ECO:0007669"/>
    <property type="project" value="TreeGrafter"/>
</dbReference>
<evidence type="ECO:0000256" key="2">
    <source>
        <dbReference type="SAM" id="Coils"/>
    </source>
</evidence>
<sequence length="435" mass="49451">MVRAEMKHPAGGGNGGSADPSLPRFKCQECHRALVADGLPAYAASGTLVFSLDDRIKQLRYACIFCSGQYYGCKQNGKFFCGGIQAEKIASSSSYEGGRPYSENNPGFYSNVTILKRAFEIATSQTQVEQPLCLECIRVLSDKMDKEIEHVTADINVYEAFLQRLEQESYNIISETDFQEEKQKIEEEEEKLKAAVEEAEKKYAEVTSETKGLETEYKEFEQLKERYWQEFNTFQFQLTSHQEERDAVCAKIEVSQVNSDLLKRINVLDDVFHISHDGEIGTINNFHLGRLPNVKVKWDEINAAWGQAALLLHTMAQYFTPKFQFGSASSFMTSQFNNAMITFLTCLQDFADFAMSLDKENNVPPDKSLKLPYMIDGDKVRGHTVVLSWNTEENWTRALKYMLCDLKWVLHWFVNNASFALPSASLHTHSPNNEG</sequence>
<dbReference type="EMBL" id="RWGY01000009">
    <property type="protein sequence ID" value="TVU35510.1"/>
    <property type="molecule type" value="Genomic_DNA"/>
</dbReference>
<reference evidence="6 7" key="1">
    <citation type="journal article" date="2019" name="Sci. Rep.">
        <title>A high-quality genome of Eragrostis curvula grass provides insights into Poaceae evolution and supports new strategies to enhance forage quality.</title>
        <authorList>
            <person name="Carballo J."/>
            <person name="Santos B.A.C.M."/>
            <person name="Zappacosta D."/>
            <person name="Garbus I."/>
            <person name="Selva J.P."/>
            <person name="Gallo C.A."/>
            <person name="Diaz A."/>
            <person name="Albertini E."/>
            <person name="Caccamo M."/>
            <person name="Echenique V."/>
        </authorList>
    </citation>
    <scope>NUCLEOTIDE SEQUENCE [LARGE SCALE GENOMIC DNA]</scope>
    <source>
        <strain evidence="7">cv. Victoria</strain>
        <tissue evidence="6">Leaf</tissue>
    </source>
</reference>
<evidence type="ECO:0000259" key="5">
    <source>
        <dbReference type="Pfam" id="PF17675"/>
    </source>
</evidence>
<accession>A0A5J9VKB9</accession>
<dbReference type="GO" id="GO:0043548">
    <property type="term" value="F:phosphatidylinositol 3-kinase binding"/>
    <property type="evidence" value="ECO:0007669"/>
    <property type="project" value="TreeGrafter"/>
</dbReference>
<dbReference type="Gene3D" id="1.10.418.40">
    <property type="entry name" value="Autophagy protein 6/Beclin 1"/>
    <property type="match status" value="2"/>
</dbReference>
<dbReference type="InterPro" id="IPR040455">
    <property type="entry name" value="Atg6_BARA"/>
</dbReference>
<dbReference type="OrthoDB" id="20368at2759"/>
<dbReference type="GO" id="GO:0000423">
    <property type="term" value="P:mitophagy"/>
    <property type="evidence" value="ECO:0007669"/>
    <property type="project" value="TreeGrafter"/>
</dbReference>
<dbReference type="PANTHER" id="PTHR12768:SF4">
    <property type="entry name" value="BECLIN-1"/>
    <property type="match status" value="1"/>
</dbReference>
<dbReference type="GO" id="GO:0006995">
    <property type="term" value="P:cellular response to nitrogen starvation"/>
    <property type="evidence" value="ECO:0007669"/>
    <property type="project" value="TreeGrafter"/>
</dbReference>
<dbReference type="Pfam" id="PF17675">
    <property type="entry name" value="APG6_N"/>
    <property type="match status" value="1"/>
</dbReference>
<dbReference type="GO" id="GO:0034272">
    <property type="term" value="C:phosphatidylinositol 3-kinase complex, class III, type II"/>
    <property type="evidence" value="ECO:0007669"/>
    <property type="project" value="TreeGrafter"/>
</dbReference>
<feature type="non-terminal residue" evidence="6">
    <location>
        <position position="1"/>
    </location>
</feature>
<keyword evidence="7" id="KW-1185">Reference proteome</keyword>
<comment type="similarity">
    <text evidence="1">Belongs to the beclin family.</text>
</comment>
<dbReference type="Gene3D" id="6.10.250.3110">
    <property type="match status" value="1"/>
</dbReference>
<protein>
    <recommendedName>
        <fullName evidence="8">Atg6 BARA domain-containing protein</fullName>
    </recommendedName>
</protein>
<keyword evidence="2" id="KW-0175">Coiled coil</keyword>
<feature type="domain" description="Atg6/beclin coiled-coil" evidence="5">
    <location>
        <begin position="131"/>
        <end position="256"/>
    </location>
</feature>
<dbReference type="AlphaFoldDB" id="A0A5J9VKB9"/>
<feature type="domain" description="Atg6 BARA" evidence="4">
    <location>
        <begin position="262"/>
        <end position="324"/>
    </location>
</feature>
<gene>
    <name evidence="6" type="ORF">EJB05_17406</name>
</gene>
<comment type="caution">
    <text evidence="6">The sequence shown here is derived from an EMBL/GenBank/DDBJ whole genome shotgun (WGS) entry which is preliminary data.</text>
</comment>
<dbReference type="GO" id="GO:0000045">
    <property type="term" value="P:autophagosome assembly"/>
    <property type="evidence" value="ECO:0007669"/>
    <property type="project" value="TreeGrafter"/>
</dbReference>
<evidence type="ECO:0008006" key="8">
    <source>
        <dbReference type="Google" id="ProtNLM"/>
    </source>
</evidence>
<evidence type="ECO:0000313" key="6">
    <source>
        <dbReference type="EMBL" id="TVU35510.1"/>
    </source>
</evidence>